<proteinExistence type="predicted"/>
<dbReference type="Proteomes" id="UP000031737">
    <property type="component" value="Unassembled WGS sequence"/>
</dbReference>
<reference evidence="1 2" key="1">
    <citation type="submission" date="2013-07" db="EMBL/GenBank/DDBJ databases">
        <authorList>
            <person name="Stoco P.H."/>
            <person name="Wagner G."/>
            <person name="Gerber A."/>
            <person name="Zaha A."/>
            <person name="Thompson C."/>
            <person name="Bartholomeu D.C."/>
            <person name="Luckemeyer D.D."/>
            <person name="Bahia D."/>
            <person name="Loreto E."/>
            <person name="Prestes E.B."/>
            <person name="Lima F.M."/>
            <person name="Rodrigues-Luiz G."/>
            <person name="Vallejo G.A."/>
            <person name="Filho J.F."/>
            <person name="Monteiro K.M."/>
            <person name="Tyler K.M."/>
            <person name="de Almeida L.G."/>
            <person name="Ortiz M.F."/>
            <person name="Siervo M.A."/>
            <person name="de Moraes M.H."/>
            <person name="Cunha O.L."/>
            <person name="Mendonca-Neto R."/>
            <person name="Silva R."/>
            <person name="Teixeira S.M."/>
            <person name="Murta S.M."/>
            <person name="Sincero T.C."/>
            <person name="Mendes T.A."/>
            <person name="Urmenyi T.P."/>
            <person name="Silva V.G."/>
            <person name="da Rocha W.D."/>
            <person name="Andersson B."/>
            <person name="Romanha A.J."/>
            <person name="Steindel M."/>
            <person name="de Vasconcelos A.T."/>
            <person name="Grisard E.C."/>
        </authorList>
    </citation>
    <scope>NUCLEOTIDE SEQUENCE [LARGE SCALE GENOMIC DNA]</scope>
    <source>
        <strain evidence="1 2">SC58</strain>
    </source>
</reference>
<organism evidence="1 2">
    <name type="scientific">Trypanosoma rangeli SC58</name>
    <dbReference type="NCBI Taxonomy" id="429131"/>
    <lineage>
        <taxon>Eukaryota</taxon>
        <taxon>Discoba</taxon>
        <taxon>Euglenozoa</taxon>
        <taxon>Kinetoplastea</taxon>
        <taxon>Metakinetoplastina</taxon>
        <taxon>Trypanosomatida</taxon>
        <taxon>Trypanosomatidae</taxon>
        <taxon>Trypanosoma</taxon>
        <taxon>Herpetosoma</taxon>
    </lineage>
</organism>
<protein>
    <submittedName>
        <fullName evidence="1">Uncharacterized protein</fullName>
    </submittedName>
</protein>
<dbReference type="EMBL" id="AUPL01007298">
    <property type="protein sequence ID" value="ESL05127.1"/>
    <property type="molecule type" value="Genomic_DNA"/>
</dbReference>
<sequence>MQSPEQGNALAKHFLHYCDLLREEEDVCLEQFTDAPIFINTRSLSQSECDSKFNGIQKRRWPVEEESASCSLLHFSLAVRMTYIVWGSYSLPSARLAGLVLSSTSSDQLKSMELFNEREIFSADMQDDGFLAKVEQEFLDAVYRFKTGVMRHNALRRLAVELKQKTDGTETDFAPLVLTESFKKTLSSADILGTSLNIRRLYAPWDDEQLSMLPTRGSTARGRWRSRASRRTTSTILTSDSTHEKHAGEVYIPEVVSLARFLRIGHVNKGKNEKKKKVKQTKGFQETQPILLILCASYETTYIKYQKQLVKLLGEAAKMTEAHCTDSTEDPDTEIQLEVNGETGRALSNYAPAGDSSRSIDSSVLDPAPVVGGDRDNLLGLPNVFGETGDIHVKKQAIQQERKYVLDGLVSVRQVHAGCAALSLM</sequence>
<dbReference type="AlphaFoldDB" id="A0A061IVV1"/>
<dbReference type="OrthoDB" id="263506at2759"/>
<dbReference type="VEuPathDB" id="TriTrypDB:TRSC58_07251"/>
<keyword evidence="2" id="KW-1185">Reference proteome</keyword>
<evidence type="ECO:0000313" key="1">
    <source>
        <dbReference type="EMBL" id="ESL05127.1"/>
    </source>
</evidence>
<comment type="caution">
    <text evidence="1">The sequence shown here is derived from an EMBL/GenBank/DDBJ whole genome shotgun (WGS) entry which is preliminary data.</text>
</comment>
<accession>A0A061IVV1</accession>
<gene>
    <name evidence="1" type="ORF">TRSC58_07251</name>
</gene>
<evidence type="ECO:0000313" key="2">
    <source>
        <dbReference type="Proteomes" id="UP000031737"/>
    </source>
</evidence>
<name>A0A061IVV1_TRYRA</name>